<comment type="caution">
    <text evidence="2">The sequence shown here is derived from an EMBL/GenBank/DDBJ whole genome shotgun (WGS) entry which is preliminary data.</text>
</comment>
<evidence type="ECO:0000259" key="1">
    <source>
        <dbReference type="Pfam" id="PF01656"/>
    </source>
</evidence>
<feature type="domain" description="CobQ/CobB/MinD/ParA nucleotide binding" evidence="1">
    <location>
        <begin position="8"/>
        <end position="178"/>
    </location>
</feature>
<organism evidence="2 3">
    <name type="scientific">Paraburkholderia bryophila</name>
    <dbReference type="NCBI Taxonomy" id="420952"/>
    <lineage>
        <taxon>Bacteria</taxon>
        <taxon>Pseudomonadati</taxon>
        <taxon>Pseudomonadota</taxon>
        <taxon>Betaproteobacteria</taxon>
        <taxon>Burkholderiales</taxon>
        <taxon>Burkholderiaceae</taxon>
        <taxon>Paraburkholderia</taxon>
    </lineage>
</organism>
<dbReference type="SUPFAM" id="SSF52540">
    <property type="entry name" value="P-loop containing nucleoside triphosphate hydrolases"/>
    <property type="match status" value="1"/>
</dbReference>
<dbReference type="Pfam" id="PF01656">
    <property type="entry name" value="CbiA"/>
    <property type="match status" value="1"/>
</dbReference>
<evidence type="ECO:0000313" key="3">
    <source>
        <dbReference type="Proteomes" id="UP000248918"/>
    </source>
</evidence>
<sequence length="208" mass="21669">MKRRMKVIAVFSQKGGSGKSTTAIHLAVEASTAHKTALIDADGQGTGTAWAGGRTSEEPAVVPGAPSTIVDLLASAESEGFELVFVDCPPHIVAGAVELASVADLVVVPVQPTFPDLAALNAALSVVVAAGKPFVFVLTRADNSAETREAIDKLAEVAPVCPTIISDRKAYQRALTTGSAVSETTTKRDAPARAETKAVYQWLMEKIK</sequence>
<proteinExistence type="predicted"/>
<reference evidence="2 3" key="1">
    <citation type="submission" date="2018-06" db="EMBL/GenBank/DDBJ databases">
        <title>Genomic Encyclopedia of Type Strains, Phase III (KMG-III): the genomes of soil and plant-associated and newly described type strains.</title>
        <authorList>
            <person name="Whitman W."/>
        </authorList>
    </citation>
    <scope>NUCLEOTIDE SEQUENCE [LARGE SCALE GENOMIC DNA]</scope>
    <source>
        <strain evidence="2 3">LMG 23644</strain>
    </source>
</reference>
<dbReference type="InterPro" id="IPR002586">
    <property type="entry name" value="CobQ/CobB/MinD/ParA_Nub-bd_dom"/>
</dbReference>
<accession>A0A329BGN6</accession>
<dbReference type="EMBL" id="QLTK01000051">
    <property type="protein sequence ID" value="RAS16059.1"/>
    <property type="molecule type" value="Genomic_DNA"/>
</dbReference>
<dbReference type="CDD" id="cd02042">
    <property type="entry name" value="ParAB_family"/>
    <property type="match status" value="1"/>
</dbReference>
<evidence type="ECO:0000313" key="2">
    <source>
        <dbReference type="EMBL" id="RAS16059.1"/>
    </source>
</evidence>
<dbReference type="Gene3D" id="3.40.50.300">
    <property type="entry name" value="P-loop containing nucleotide triphosphate hydrolases"/>
    <property type="match status" value="1"/>
</dbReference>
<dbReference type="InterPro" id="IPR027417">
    <property type="entry name" value="P-loop_NTPase"/>
</dbReference>
<dbReference type="PANTHER" id="PTHR13696">
    <property type="entry name" value="P-LOOP CONTAINING NUCLEOSIDE TRIPHOSPHATE HYDROLASE"/>
    <property type="match status" value="1"/>
</dbReference>
<dbReference type="AlphaFoldDB" id="A0A329BGN6"/>
<dbReference type="InterPro" id="IPR050678">
    <property type="entry name" value="DNA_Partitioning_ATPase"/>
</dbReference>
<name>A0A329BGN6_9BURK</name>
<protein>
    <submittedName>
        <fullName evidence="2">Chromosome partitioning protein</fullName>
    </submittedName>
</protein>
<dbReference type="Proteomes" id="UP000248918">
    <property type="component" value="Unassembled WGS sequence"/>
</dbReference>
<dbReference type="PANTHER" id="PTHR13696:SF96">
    <property type="entry name" value="COBQ_COBB_MIND_PARA NUCLEOTIDE BINDING DOMAIN-CONTAINING PROTEIN"/>
    <property type="match status" value="1"/>
</dbReference>
<dbReference type="OrthoDB" id="9785810at2"/>
<gene>
    <name evidence="2" type="ORF">BX591_15116</name>
</gene>
<dbReference type="PIRSF" id="PIRSF009320">
    <property type="entry name" value="Nuc_binding_HP_1000"/>
    <property type="match status" value="1"/>
</dbReference>